<comment type="caution">
    <text evidence="2">The sequence shown here is derived from an EMBL/GenBank/DDBJ whole genome shotgun (WGS) entry which is preliminary data.</text>
</comment>
<organism evidence="2 3">
    <name type="scientific">Cetraspora pellucida</name>
    <dbReference type="NCBI Taxonomy" id="1433469"/>
    <lineage>
        <taxon>Eukaryota</taxon>
        <taxon>Fungi</taxon>
        <taxon>Fungi incertae sedis</taxon>
        <taxon>Mucoromycota</taxon>
        <taxon>Glomeromycotina</taxon>
        <taxon>Glomeromycetes</taxon>
        <taxon>Diversisporales</taxon>
        <taxon>Gigasporaceae</taxon>
        <taxon>Cetraspora</taxon>
    </lineage>
</organism>
<dbReference type="OrthoDB" id="10664537at2759"/>
<protein>
    <submittedName>
        <fullName evidence="2">15120_t:CDS:1</fullName>
    </submittedName>
</protein>
<feature type="region of interest" description="Disordered" evidence="1">
    <location>
        <begin position="198"/>
        <end position="241"/>
    </location>
</feature>
<evidence type="ECO:0000313" key="3">
    <source>
        <dbReference type="Proteomes" id="UP000789759"/>
    </source>
</evidence>
<gene>
    <name evidence="2" type="ORF">CPELLU_LOCUS8090</name>
</gene>
<evidence type="ECO:0000313" key="2">
    <source>
        <dbReference type="EMBL" id="CAG8624522.1"/>
    </source>
</evidence>
<feature type="compositionally biased region" description="Low complexity" evidence="1">
    <location>
        <begin position="205"/>
        <end position="222"/>
    </location>
</feature>
<reference evidence="2" key="1">
    <citation type="submission" date="2021-06" db="EMBL/GenBank/DDBJ databases">
        <authorList>
            <person name="Kallberg Y."/>
            <person name="Tangrot J."/>
            <person name="Rosling A."/>
        </authorList>
    </citation>
    <scope>NUCLEOTIDE SEQUENCE</scope>
    <source>
        <strain evidence="2">FL966</strain>
    </source>
</reference>
<dbReference type="EMBL" id="CAJVQA010005618">
    <property type="protein sequence ID" value="CAG8624522.1"/>
    <property type="molecule type" value="Genomic_DNA"/>
</dbReference>
<keyword evidence="3" id="KW-1185">Reference proteome</keyword>
<dbReference type="Proteomes" id="UP000789759">
    <property type="component" value="Unassembled WGS sequence"/>
</dbReference>
<evidence type="ECO:0000256" key="1">
    <source>
        <dbReference type="SAM" id="MobiDB-lite"/>
    </source>
</evidence>
<sequence>MEPSVHKLKEIQENAKVQVTHKVTQMWIQALEKFCSDVGYKRKIEEVNSKTVLEDQLSKFVYVMTRQNSKEYHTMSVRSCMVAIWRYLNEYSVMEKPVDILNPKVYFDLNQVINEKLKTLTAKGLGEHVRADGLTLNEVEQILDYSTINNRNKFLSKANILNSVEFCGQWYYAHTLDKQKLKEYFKIICETTAPNDYNDNATSIDYNNNTTPIDYNNNANPDNYDEHSAPDNNEAPKGQRKASLVNAFDDLEVFSDGSSNVLTECNQNVHDTDDEKEKDKSAKKNNQKEKVRAVIGSYLM</sequence>
<feature type="compositionally biased region" description="Basic and acidic residues" evidence="1">
    <location>
        <begin position="270"/>
        <end position="292"/>
    </location>
</feature>
<feature type="region of interest" description="Disordered" evidence="1">
    <location>
        <begin position="262"/>
        <end position="300"/>
    </location>
</feature>
<proteinExistence type="predicted"/>
<name>A0A9N9GRG5_9GLOM</name>
<dbReference type="AlphaFoldDB" id="A0A9N9GRG5"/>
<accession>A0A9N9GRG5</accession>